<sequence>MTPNPKCAPDGDHCTRCNGVHNPQPGVTFVTSRTWGDDEQVDED</sequence>
<dbReference type="EMBL" id="JYNL01000010">
    <property type="protein sequence ID" value="KMO82299.1"/>
    <property type="molecule type" value="Genomic_DNA"/>
</dbReference>
<evidence type="ECO:0000313" key="2">
    <source>
        <dbReference type="EMBL" id="KMO82299.1"/>
    </source>
</evidence>
<proteinExistence type="predicted"/>
<evidence type="ECO:0000313" key="3">
    <source>
        <dbReference type="Proteomes" id="UP000036513"/>
    </source>
</evidence>
<comment type="caution">
    <text evidence="2">The sequence shown here is derived from an EMBL/GenBank/DDBJ whole genome shotgun (WGS) entry which is preliminary data.</text>
</comment>
<dbReference type="STRING" id="37916.MCHLDSM_01451"/>
<dbReference type="PATRIC" id="fig|37916.4.peg.1349"/>
<accession>A0A0J6WI87</accession>
<evidence type="ECO:0000256" key="1">
    <source>
        <dbReference type="SAM" id="MobiDB-lite"/>
    </source>
</evidence>
<feature type="region of interest" description="Disordered" evidence="1">
    <location>
        <begin position="1"/>
        <end position="44"/>
    </location>
</feature>
<dbReference type="Proteomes" id="UP000036513">
    <property type="component" value="Unassembled WGS sequence"/>
</dbReference>
<name>A0A0J6WI87_9MYCO</name>
<gene>
    <name evidence="2" type="ORF">MCHLDSM_01451</name>
</gene>
<keyword evidence="3" id="KW-1185">Reference proteome</keyword>
<organism evidence="2 3">
    <name type="scientific">Mycolicibacterium chlorophenolicum</name>
    <dbReference type="NCBI Taxonomy" id="37916"/>
    <lineage>
        <taxon>Bacteria</taxon>
        <taxon>Bacillati</taxon>
        <taxon>Actinomycetota</taxon>
        <taxon>Actinomycetes</taxon>
        <taxon>Mycobacteriales</taxon>
        <taxon>Mycobacteriaceae</taxon>
        <taxon>Mycolicibacterium</taxon>
    </lineage>
</organism>
<reference evidence="2 3" key="1">
    <citation type="journal article" date="2015" name="Genome Biol. Evol.">
        <title>Characterization of Three Mycobacterium spp. with Potential Use in Bioremediation by Genome Sequencing and Comparative Genomics.</title>
        <authorList>
            <person name="Das S."/>
            <person name="Pettersson B.M."/>
            <person name="Behra P.R."/>
            <person name="Ramesh M."/>
            <person name="Dasgupta S."/>
            <person name="Bhattacharya A."/>
            <person name="Kirsebom L.A."/>
        </authorList>
    </citation>
    <scope>NUCLEOTIDE SEQUENCE [LARGE SCALE GENOMIC DNA]</scope>
    <source>
        <strain evidence="2 3">DSM 43826</strain>
    </source>
</reference>
<dbReference type="AlphaFoldDB" id="A0A0J6WI87"/>
<protein>
    <submittedName>
        <fullName evidence="2">Uncharacterized protein</fullName>
    </submittedName>
</protein>
<dbReference type="RefSeq" id="WP_268781296.1">
    <property type="nucleotide sequence ID" value="NZ_JYNL01000010.1"/>
</dbReference>